<feature type="region of interest" description="Disordered" evidence="1">
    <location>
        <begin position="1264"/>
        <end position="1407"/>
    </location>
</feature>
<evidence type="ECO:0008006" key="4">
    <source>
        <dbReference type="Google" id="ProtNLM"/>
    </source>
</evidence>
<dbReference type="STRING" id="50376.A0A517LGZ2"/>
<feature type="region of interest" description="Disordered" evidence="1">
    <location>
        <begin position="117"/>
        <end position="148"/>
    </location>
</feature>
<feature type="compositionally biased region" description="Basic and acidic residues" evidence="1">
    <location>
        <begin position="874"/>
        <end position="887"/>
    </location>
</feature>
<feature type="region of interest" description="Disordered" evidence="1">
    <location>
        <begin position="173"/>
        <end position="192"/>
    </location>
</feature>
<feature type="region of interest" description="Disordered" evidence="1">
    <location>
        <begin position="354"/>
        <end position="384"/>
    </location>
</feature>
<feature type="region of interest" description="Disordered" evidence="1">
    <location>
        <begin position="571"/>
        <end position="606"/>
    </location>
</feature>
<feature type="compositionally biased region" description="Low complexity" evidence="1">
    <location>
        <begin position="13"/>
        <end position="47"/>
    </location>
</feature>
<feature type="compositionally biased region" description="Basic and acidic residues" evidence="1">
    <location>
        <begin position="120"/>
        <end position="130"/>
    </location>
</feature>
<gene>
    <name evidence="2" type="ORF">FKW77_003917</name>
</gene>
<protein>
    <recommendedName>
        <fullName evidence="4">AGC-kinase C-terminal domain-containing protein</fullName>
    </recommendedName>
</protein>
<feature type="compositionally biased region" description="Polar residues" evidence="1">
    <location>
        <begin position="1231"/>
        <end position="1240"/>
    </location>
</feature>
<feature type="compositionally biased region" description="Acidic residues" evidence="1">
    <location>
        <begin position="663"/>
        <end position="678"/>
    </location>
</feature>
<feature type="compositionally biased region" description="Basic residues" evidence="1">
    <location>
        <begin position="1"/>
        <end position="12"/>
    </location>
</feature>
<feature type="region of interest" description="Disordered" evidence="1">
    <location>
        <begin position="1"/>
        <end position="66"/>
    </location>
</feature>
<accession>A0A517LGZ2</accession>
<proteinExistence type="predicted"/>
<feature type="compositionally biased region" description="Polar residues" evidence="1">
    <location>
        <begin position="304"/>
        <end position="330"/>
    </location>
</feature>
<feature type="compositionally biased region" description="Polar residues" evidence="1">
    <location>
        <begin position="1376"/>
        <end position="1395"/>
    </location>
</feature>
<feature type="region of interest" description="Disordered" evidence="1">
    <location>
        <begin position="400"/>
        <end position="462"/>
    </location>
</feature>
<feature type="region of interest" description="Disordered" evidence="1">
    <location>
        <begin position="969"/>
        <end position="1022"/>
    </location>
</feature>
<feature type="compositionally biased region" description="Basic and acidic residues" evidence="1">
    <location>
        <begin position="416"/>
        <end position="432"/>
    </location>
</feature>
<name>A0A517LGZ2_9PEZI</name>
<evidence type="ECO:0000313" key="3">
    <source>
        <dbReference type="Proteomes" id="UP000316270"/>
    </source>
</evidence>
<evidence type="ECO:0000256" key="1">
    <source>
        <dbReference type="SAM" id="MobiDB-lite"/>
    </source>
</evidence>
<feature type="region of interest" description="Disordered" evidence="1">
    <location>
        <begin position="651"/>
        <end position="678"/>
    </location>
</feature>
<evidence type="ECO:0000313" key="2">
    <source>
        <dbReference type="EMBL" id="QDS74904.1"/>
    </source>
</evidence>
<keyword evidence="3" id="KW-1185">Reference proteome</keyword>
<feature type="compositionally biased region" description="Low complexity" evidence="1">
    <location>
        <begin position="1339"/>
        <end position="1351"/>
    </location>
</feature>
<dbReference type="EMBL" id="CP042196">
    <property type="protein sequence ID" value="QDS74904.1"/>
    <property type="molecule type" value="Genomic_DNA"/>
</dbReference>
<feature type="region of interest" description="Disordered" evidence="1">
    <location>
        <begin position="267"/>
        <end position="336"/>
    </location>
</feature>
<feature type="region of interest" description="Disordered" evidence="1">
    <location>
        <begin position="874"/>
        <end position="944"/>
    </location>
</feature>
<organism evidence="2 3">
    <name type="scientific">Venturia effusa</name>
    <dbReference type="NCBI Taxonomy" id="50376"/>
    <lineage>
        <taxon>Eukaryota</taxon>
        <taxon>Fungi</taxon>
        <taxon>Dikarya</taxon>
        <taxon>Ascomycota</taxon>
        <taxon>Pezizomycotina</taxon>
        <taxon>Dothideomycetes</taxon>
        <taxon>Pleosporomycetidae</taxon>
        <taxon>Venturiales</taxon>
        <taxon>Venturiaceae</taxon>
        <taxon>Venturia</taxon>
    </lineage>
</organism>
<feature type="region of interest" description="Disordered" evidence="1">
    <location>
        <begin position="205"/>
        <end position="238"/>
    </location>
</feature>
<feature type="compositionally biased region" description="Polar residues" evidence="1">
    <location>
        <begin position="1192"/>
        <end position="1202"/>
    </location>
</feature>
<feature type="compositionally biased region" description="Low complexity" evidence="1">
    <location>
        <begin position="519"/>
        <end position="528"/>
    </location>
</feature>
<feature type="region of interest" description="Disordered" evidence="1">
    <location>
        <begin position="1189"/>
        <end position="1251"/>
    </location>
</feature>
<reference evidence="2 3" key="1">
    <citation type="submission" date="2019-07" db="EMBL/GenBank/DDBJ databases">
        <title>Finished genome of Venturia effusa.</title>
        <authorList>
            <person name="Young C.A."/>
            <person name="Cox M.P."/>
            <person name="Ganley A.R.D."/>
            <person name="David W.J."/>
        </authorList>
    </citation>
    <scope>NUCLEOTIDE SEQUENCE [LARGE SCALE GENOMIC DNA]</scope>
    <source>
        <strain evidence="3">albino</strain>
    </source>
</reference>
<dbReference type="Proteomes" id="UP000316270">
    <property type="component" value="Chromosome 12"/>
</dbReference>
<feature type="compositionally biased region" description="Polar residues" evidence="1">
    <location>
        <begin position="588"/>
        <end position="606"/>
    </location>
</feature>
<feature type="compositionally biased region" description="Basic and acidic residues" evidence="1">
    <location>
        <begin position="1325"/>
        <end position="1334"/>
    </location>
</feature>
<feature type="region of interest" description="Disordered" evidence="1">
    <location>
        <begin position="743"/>
        <end position="776"/>
    </location>
</feature>
<feature type="compositionally biased region" description="Polar residues" evidence="1">
    <location>
        <begin position="132"/>
        <end position="142"/>
    </location>
</feature>
<feature type="compositionally biased region" description="Low complexity" evidence="1">
    <location>
        <begin position="1203"/>
        <end position="1214"/>
    </location>
</feature>
<dbReference type="OrthoDB" id="5408302at2759"/>
<feature type="compositionally biased region" description="Acidic residues" evidence="1">
    <location>
        <begin position="743"/>
        <end position="753"/>
    </location>
</feature>
<sequence length="1438" mass="156697">MFSKLRPNHKRSGSTPSSPTPHSILTSGFLQPPSSSHGPSSATSVGSIGSAESPSPGAVFFSKREDGVNTGLQQRDYYASPAVVESPVSPLPPSLPPIPRIASVYGNIPVGVQNAAQGQEHGHELRKEKSPVWQQQDNNGIHDQNYEGEGRAVQGPQFTIQENRLHYDIPEESITHVVSRPHTSGGPSTRDWRENQSAFQLATQDIQTRERKSSYQRTQQIISQAARRPLEASSPPMVPPKDRFPYLRQNSMLVGGLKAQAVIPPLPFTQDEDEDSSRPGHPYHQYDVGSLPPVPSPNDAHSVISRNSPLHLGNQQVSRQTSNQNAQQAPARQGKNMFHLLNPMSLLSRRRNGQELEHLSEESLISSTRTPSVSPLPEGYDPSIRGKVVHDFSAPRRNFSNQSVATLGDMSGPHDLSLREGHESGQPRKESDDSLYGRQERQSQHTPVFKEHFDDDPDERRNTNASAIHAESLANKDFLARNSFPPPEHETVVPSLLPPFARTAKTIYKPLPADPPLSPSQLQSSQPTLAPPVQPQETYFGISASSGPLSPLMEDPVSPVSEARDNEANTTINTNATARNMSMRKPPTSRSRVGSRASFGSRSSIGSDFQTAGLPTHMHSRASRFSFQYANTDSAVQEKIMEERHREKAAAKALANQNRQAEEDQSEEEEDEMDYDDMDYNDMDDDVPMVGEDWDYGSGLTGGIGNLTLHSMPVTGMQGLSGLDVQEAANLALRGNPIDDGEFDGFDDEEEDEMQHQGLGGMSFGDMPSAERKSEGLGNMTLDDMPASEVQHPGLSGMSFDDMPTGEVPGLGILPAFQEDEPDVISPLEEEEVRVAPCGDHDEPQKAAVQDDNFYFDDGEFDDADFADTNTQKFDESVLDDPSHPLYERAPIGAPPPIPAKSLRRIVPQNSQKLPRQRDSLPTEPVPALPDLNPEHPDPNSSLETISKYQSALAMAATKALADGRFARDDATDDSASDISSPPNEIHDGDEENVSSRPSLIPDDGRFSQATTMSPPTVRASEIPDVIDETPSKSVGFLFPGAYSQDTYSSDFDYSDYDSAMEDDAFIAAANAEALENDDEGVYGTEFGFYARPGSTNAASDTDGDAVYGGYFGPKNWGEIKRQRSTREPNLTPITERSEYSTRNSYISLHHGDRNAASSPSLNALAQMSPGWEGDINMETLMKLRRGAFGGSQRSNTSSRGEVSSPMNSSPVVPKGDPRVLWSSVIRQELPRSNQSNSDETGGDGFYEDYLDGVNCQHDEVDHEAPEYENEWADASDEDSEAASGHEEEGQDDSPTIRADAHGFAVGAPSLVGSDKDFPSPVSEDFGRPTHQDLPKAMTPTSPSSASTSSTIQKVQPDTAHAPVFTSRPNSLGLISPTSPTSAAQQKGHSRNGSDSVAYVREQDQEGGPFRWFLERRRTGEDGVEALVGRTLVEGGRI</sequence>
<feature type="compositionally biased region" description="Basic and acidic residues" evidence="1">
    <location>
        <begin position="438"/>
        <end position="462"/>
    </location>
</feature>
<feature type="region of interest" description="Disordered" evidence="1">
    <location>
        <begin position="509"/>
        <end position="534"/>
    </location>
</feature>
<feature type="compositionally biased region" description="Acidic residues" evidence="1">
    <location>
        <begin position="1267"/>
        <end position="1281"/>
    </location>
</feature>